<dbReference type="EMBL" id="FNHL01000007">
    <property type="protein sequence ID" value="SDN18481.1"/>
    <property type="molecule type" value="Genomic_DNA"/>
</dbReference>
<feature type="transmembrane region" description="Helical" evidence="7">
    <location>
        <begin position="130"/>
        <end position="157"/>
    </location>
</feature>
<protein>
    <submittedName>
        <fullName evidence="9">Peptide/nickel transport system permease protein</fullName>
    </submittedName>
</protein>
<dbReference type="InterPro" id="IPR035906">
    <property type="entry name" value="MetI-like_sf"/>
</dbReference>
<dbReference type="PROSITE" id="PS50928">
    <property type="entry name" value="ABC_TM1"/>
    <property type="match status" value="1"/>
</dbReference>
<evidence type="ECO:0000256" key="5">
    <source>
        <dbReference type="ARBA" id="ARBA00022989"/>
    </source>
</evidence>
<feature type="transmembrane region" description="Helical" evidence="7">
    <location>
        <begin position="12"/>
        <end position="30"/>
    </location>
</feature>
<comment type="similarity">
    <text evidence="7">Belongs to the binding-protein-dependent transport system permease family.</text>
</comment>
<gene>
    <name evidence="9" type="ORF">SAMN04487949_3585</name>
</gene>
<accession>A0A1G9ZC34</accession>
<feature type="transmembrane region" description="Helical" evidence="7">
    <location>
        <begin position="281"/>
        <end position="304"/>
    </location>
</feature>
<dbReference type="InterPro" id="IPR000515">
    <property type="entry name" value="MetI-like"/>
</dbReference>
<evidence type="ECO:0000256" key="1">
    <source>
        <dbReference type="ARBA" id="ARBA00004651"/>
    </source>
</evidence>
<dbReference type="CDD" id="cd06261">
    <property type="entry name" value="TM_PBP2"/>
    <property type="match status" value="1"/>
</dbReference>
<evidence type="ECO:0000256" key="3">
    <source>
        <dbReference type="ARBA" id="ARBA00022475"/>
    </source>
</evidence>
<evidence type="ECO:0000313" key="9">
    <source>
        <dbReference type="EMBL" id="SDN18481.1"/>
    </source>
</evidence>
<comment type="subcellular location">
    <subcellularLocation>
        <location evidence="1 7">Cell membrane</location>
        <topology evidence="1 7">Multi-pass membrane protein</topology>
    </subcellularLocation>
</comment>
<evidence type="ECO:0000256" key="6">
    <source>
        <dbReference type="ARBA" id="ARBA00023136"/>
    </source>
</evidence>
<feature type="domain" description="ABC transmembrane type-1" evidence="8">
    <location>
        <begin position="95"/>
        <end position="304"/>
    </location>
</feature>
<dbReference type="GO" id="GO:0005886">
    <property type="term" value="C:plasma membrane"/>
    <property type="evidence" value="ECO:0007669"/>
    <property type="project" value="UniProtKB-SubCell"/>
</dbReference>
<evidence type="ECO:0000256" key="4">
    <source>
        <dbReference type="ARBA" id="ARBA00022692"/>
    </source>
</evidence>
<name>A0A1G9ZC34_9EURY</name>
<feature type="transmembrane region" description="Helical" evidence="7">
    <location>
        <begin position="177"/>
        <end position="195"/>
    </location>
</feature>
<dbReference type="PANTHER" id="PTHR43163">
    <property type="entry name" value="DIPEPTIDE TRANSPORT SYSTEM PERMEASE PROTEIN DPPB-RELATED"/>
    <property type="match status" value="1"/>
</dbReference>
<sequence length="318" mass="34235">MRRYILKRVAHAVFIMWLVATTVFFGLRAIPGGPVAAMLGQESTPEAKQALRDQLGLNDPWYVQYGDWMVDLVTFDFGQSLTTSQPVADLVMQAAPRTVSIGAVAVVVGLSVAIPAGIVSATRKREPVDYLATVAAFLGLSMPAFFVGILLALIFGVWLDLLPVFGYTPLAEGVGPWFESILLPGIAVGLPYGAVVMRMMRSSLLEVLDEPYMKTALAKGVSSRVRLYKHALQNALIPVVTVAGIQLALVLVGSVTVELVFGIQGLGRLLVDSMLDRNYPVTQVVILLVSAVLVFTNLAVDLAYTAIDPRIRYGSESA</sequence>
<dbReference type="OrthoDB" id="44105at2157"/>
<dbReference type="InterPro" id="IPR045621">
    <property type="entry name" value="BPD_transp_1_N"/>
</dbReference>
<keyword evidence="2 7" id="KW-0813">Transport</keyword>
<dbReference type="STRING" id="660521.SAMN04487949_3585"/>
<dbReference type="AlphaFoldDB" id="A0A1G9ZC34"/>
<evidence type="ECO:0000256" key="2">
    <source>
        <dbReference type="ARBA" id="ARBA00022448"/>
    </source>
</evidence>
<keyword evidence="4 7" id="KW-0812">Transmembrane</keyword>
<keyword evidence="5 7" id="KW-1133">Transmembrane helix</keyword>
<dbReference type="Proteomes" id="UP000199451">
    <property type="component" value="Unassembled WGS sequence"/>
</dbReference>
<evidence type="ECO:0000256" key="7">
    <source>
        <dbReference type="RuleBase" id="RU363032"/>
    </source>
</evidence>
<feature type="transmembrane region" description="Helical" evidence="7">
    <location>
        <begin position="99"/>
        <end position="118"/>
    </location>
</feature>
<feature type="transmembrane region" description="Helical" evidence="7">
    <location>
        <begin position="235"/>
        <end position="261"/>
    </location>
</feature>
<reference evidence="10" key="1">
    <citation type="submission" date="2016-10" db="EMBL/GenBank/DDBJ databases">
        <authorList>
            <person name="Varghese N."/>
            <person name="Submissions S."/>
        </authorList>
    </citation>
    <scope>NUCLEOTIDE SEQUENCE [LARGE SCALE GENOMIC DNA]</scope>
    <source>
        <strain evidence="10">CGMCC 1.10119</strain>
    </source>
</reference>
<keyword evidence="10" id="KW-1185">Reference proteome</keyword>
<dbReference type="Pfam" id="PF19300">
    <property type="entry name" value="BPD_transp_1_N"/>
    <property type="match status" value="1"/>
</dbReference>
<keyword evidence="6 7" id="KW-0472">Membrane</keyword>
<keyword evidence="3" id="KW-1003">Cell membrane</keyword>
<proteinExistence type="inferred from homology"/>
<dbReference type="Pfam" id="PF00528">
    <property type="entry name" value="BPD_transp_1"/>
    <property type="match status" value="1"/>
</dbReference>
<dbReference type="Gene3D" id="1.10.3720.10">
    <property type="entry name" value="MetI-like"/>
    <property type="match status" value="1"/>
</dbReference>
<evidence type="ECO:0000259" key="8">
    <source>
        <dbReference type="PROSITE" id="PS50928"/>
    </source>
</evidence>
<evidence type="ECO:0000313" key="10">
    <source>
        <dbReference type="Proteomes" id="UP000199451"/>
    </source>
</evidence>
<organism evidence="9 10">
    <name type="scientific">Halogranum gelatinilyticum</name>
    <dbReference type="NCBI Taxonomy" id="660521"/>
    <lineage>
        <taxon>Archaea</taxon>
        <taxon>Methanobacteriati</taxon>
        <taxon>Methanobacteriota</taxon>
        <taxon>Stenosarchaea group</taxon>
        <taxon>Halobacteria</taxon>
        <taxon>Halobacteriales</taxon>
        <taxon>Haloferacaceae</taxon>
    </lineage>
</organism>
<dbReference type="PANTHER" id="PTHR43163:SF6">
    <property type="entry name" value="DIPEPTIDE TRANSPORT SYSTEM PERMEASE PROTEIN DPPB-RELATED"/>
    <property type="match status" value="1"/>
</dbReference>
<dbReference type="SUPFAM" id="SSF161098">
    <property type="entry name" value="MetI-like"/>
    <property type="match status" value="1"/>
</dbReference>
<dbReference type="GO" id="GO:0055085">
    <property type="term" value="P:transmembrane transport"/>
    <property type="evidence" value="ECO:0007669"/>
    <property type="project" value="InterPro"/>
</dbReference>
<dbReference type="RefSeq" id="WP_089699723.1">
    <property type="nucleotide sequence ID" value="NZ_FNHL01000007.1"/>
</dbReference>